<protein>
    <submittedName>
        <fullName evidence="4">Fucose isomerase</fullName>
    </submittedName>
</protein>
<dbReference type="PANTHER" id="PTHR31690">
    <property type="entry name" value="FUCOSE MUTAROTASE"/>
    <property type="match status" value="1"/>
</dbReference>
<gene>
    <name evidence="4" type="ORF">IAA19_03450</name>
</gene>
<keyword evidence="2 4" id="KW-0413">Isomerase</keyword>
<name>A0A9D2EZA0_9ACTN</name>
<comment type="catalytic activity">
    <reaction evidence="3">
        <text>alpha-L-fucose = beta-L-fucose</text>
        <dbReference type="Rhea" id="RHEA:25580"/>
        <dbReference type="ChEBI" id="CHEBI:42548"/>
        <dbReference type="ChEBI" id="CHEBI:42589"/>
        <dbReference type="EC" id="5.1.3.29"/>
    </reaction>
</comment>
<dbReference type="GO" id="GO:0006004">
    <property type="term" value="P:fucose metabolic process"/>
    <property type="evidence" value="ECO:0007669"/>
    <property type="project" value="TreeGrafter"/>
</dbReference>
<evidence type="ECO:0000256" key="2">
    <source>
        <dbReference type="ARBA" id="ARBA00023235"/>
    </source>
</evidence>
<reference evidence="4" key="1">
    <citation type="journal article" date="2021" name="PeerJ">
        <title>Extensive microbial diversity within the chicken gut microbiome revealed by metagenomics and culture.</title>
        <authorList>
            <person name="Gilroy R."/>
            <person name="Ravi A."/>
            <person name="Getino M."/>
            <person name="Pursley I."/>
            <person name="Horton D.L."/>
            <person name="Alikhan N.F."/>
            <person name="Baker D."/>
            <person name="Gharbi K."/>
            <person name="Hall N."/>
            <person name="Watson M."/>
            <person name="Adriaenssens E.M."/>
            <person name="Foster-Nyarko E."/>
            <person name="Jarju S."/>
            <person name="Secka A."/>
            <person name="Antonio M."/>
            <person name="Oren A."/>
            <person name="Chaudhuri R.R."/>
            <person name="La Ragione R."/>
            <person name="Hildebrand F."/>
            <person name="Pallen M.J."/>
        </authorList>
    </citation>
    <scope>NUCLEOTIDE SEQUENCE</scope>
    <source>
        <strain evidence="4">ChiHjej12B11-14209</strain>
    </source>
</reference>
<dbReference type="EMBL" id="DXBM01000031">
    <property type="protein sequence ID" value="HIZ46060.1"/>
    <property type="molecule type" value="Genomic_DNA"/>
</dbReference>
<dbReference type="Proteomes" id="UP000824062">
    <property type="component" value="Unassembled WGS sequence"/>
</dbReference>
<dbReference type="GO" id="GO:0042806">
    <property type="term" value="F:fucose binding"/>
    <property type="evidence" value="ECO:0007669"/>
    <property type="project" value="TreeGrafter"/>
</dbReference>
<dbReference type="InterPro" id="IPR007721">
    <property type="entry name" value="RbsD_FucU"/>
</dbReference>
<organism evidence="4 5">
    <name type="scientific">Candidatus Olsenella pullistercoris</name>
    <dbReference type="NCBI Taxonomy" id="2838712"/>
    <lineage>
        <taxon>Bacteria</taxon>
        <taxon>Bacillati</taxon>
        <taxon>Actinomycetota</taxon>
        <taxon>Coriobacteriia</taxon>
        <taxon>Coriobacteriales</taxon>
        <taxon>Atopobiaceae</taxon>
        <taxon>Olsenella</taxon>
    </lineage>
</organism>
<evidence type="ECO:0000313" key="4">
    <source>
        <dbReference type="EMBL" id="HIZ46060.1"/>
    </source>
</evidence>
<reference evidence="4" key="2">
    <citation type="submission" date="2021-04" db="EMBL/GenBank/DDBJ databases">
        <authorList>
            <person name="Gilroy R."/>
        </authorList>
    </citation>
    <scope>NUCLEOTIDE SEQUENCE</scope>
    <source>
        <strain evidence="4">ChiHjej12B11-14209</strain>
    </source>
</reference>
<evidence type="ECO:0000313" key="5">
    <source>
        <dbReference type="Proteomes" id="UP000824062"/>
    </source>
</evidence>
<dbReference type="PANTHER" id="PTHR31690:SF4">
    <property type="entry name" value="FUCOSE MUTAROTASE"/>
    <property type="match status" value="1"/>
</dbReference>
<proteinExistence type="predicted"/>
<dbReference type="GO" id="GO:0036373">
    <property type="term" value="F:L-fucose mutarotase activity"/>
    <property type="evidence" value="ECO:0007669"/>
    <property type="project" value="UniProtKB-EC"/>
</dbReference>
<dbReference type="Gene3D" id="3.40.1650.10">
    <property type="entry name" value="RbsD-like domain"/>
    <property type="match status" value="1"/>
</dbReference>
<dbReference type="SUPFAM" id="SSF102546">
    <property type="entry name" value="RbsD-like"/>
    <property type="match status" value="1"/>
</dbReference>
<dbReference type="InterPro" id="IPR023750">
    <property type="entry name" value="RbsD-like_sf"/>
</dbReference>
<comment type="catalytic activity">
    <reaction evidence="1">
        <text>beta-D-ribopyranose = beta-D-ribofuranose</text>
        <dbReference type="Rhea" id="RHEA:25432"/>
        <dbReference type="ChEBI" id="CHEBI:27476"/>
        <dbReference type="ChEBI" id="CHEBI:47002"/>
        <dbReference type="EC" id="5.4.99.62"/>
    </reaction>
</comment>
<dbReference type="AlphaFoldDB" id="A0A9D2EZA0"/>
<dbReference type="InterPro" id="IPR050443">
    <property type="entry name" value="RbsD/FucU_mutarotase"/>
</dbReference>
<dbReference type="GO" id="GO:0062193">
    <property type="term" value="F:D-ribose pyranase activity"/>
    <property type="evidence" value="ECO:0007669"/>
    <property type="project" value="UniProtKB-EC"/>
</dbReference>
<sequence length="140" mass="15323">MLNGIPKNVSPELIKALMEMGHGDEIVLTDGNYPATSSGNAVLVRCIGLGVPELLESILTLMPLDDYVESPVAMMEAPGAEEPPIWAEYRRIIAEKCGDVKISHIEHDAFIERARRCYAIVATSEEATYANILLRKGVVQ</sequence>
<evidence type="ECO:0000256" key="3">
    <source>
        <dbReference type="ARBA" id="ARBA00036324"/>
    </source>
</evidence>
<accession>A0A9D2EZA0</accession>
<dbReference type="Pfam" id="PF05025">
    <property type="entry name" value="RbsD_FucU"/>
    <property type="match status" value="1"/>
</dbReference>
<comment type="caution">
    <text evidence="4">The sequence shown here is derived from an EMBL/GenBank/DDBJ whole genome shotgun (WGS) entry which is preliminary data.</text>
</comment>
<evidence type="ECO:0000256" key="1">
    <source>
        <dbReference type="ARBA" id="ARBA00000223"/>
    </source>
</evidence>